<proteinExistence type="predicted"/>
<feature type="domain" description="DUF1543" evidence="1">
    <location>
        <begin position="10"/>
        <end position="60"/>
    </location>
</feature>
<dbReference type="AlphaFoldDB" id="A0A2S2E6S6"/>
<sequence length="166" mass="18492">MLGGKHPRAKIEVHDVVFAVGDTLSDTYSQLHQQWFGDPEHCHIDSWMAVDGIDEYKVSLGPAMPGPGQPKLYFINLGGYRDGIFGEEHRFLLMPATDAKAAKTKGKQHLLKEWDKPHTDAIVDIDDCIPIEAVGNLFVHLEQGHAHQGVRTGNDYIILSSAPERR</sequence>
<dbReference type="Proteomes" id="UP000245728">
    <property type="component" value="Chromosome"/>
</dbReference>
<evidence type="ECO:0000259" key="1">
    <source>
        <dbReference type="Pfam" id="PF07566"/>
    </source>
</evidence>
<evidence type="ECO:0000313" key="3">
    <source>
        <dbReference type="Proteomes" id="UP000245728"/>
    </source>
</evidence>
<dbReference type="RefSeq" id="WP_109340858.1">
    <property type="nucleotide sequence ID" value="NZ_CP029347.1"/>
</dbReference>
<dbReference type="OrthoDB" id="850243at2"/>
<gene>
    <name evidence="2" type="ORF">HMF8227_02908</name>
</gene>
<protein>
    <recommendedName>
        <fullName evidence="1">DUF1543 domain-containing protein</fullName>
    </recommendedName>
</protein>
<dbReference type="EMBL" id="CP029347">
    <property type="protein sequence ID" value="AWL13356.1"/>
    <property type="molecule type" value="Genomic_DNA"/>
</dbReference>
<accession>A0A2S2E6S6</accession>
<organism evidence="2 3">
    <name type="scientific">Saliniradius amylolyticus</name>
    <dbReference type="NCBI Taxonomy" id="2183582"/>
    <lineage>
        <taxon>Bacteria</taxon>
        <taxon>Pseudomonadati</taxon>
        <taxon>Pseudomonadota</taxon>
        <taxon>Gammaproteobacteria</taxon>
        <taxon>Alteromonadales</taxon>
        <taxon>Alteromonadaceae</taxon>
        <taxon>Saliniradius</taxon>
    </lineage>
</organism>
<evidence type="ECO:0000313" key="2">
    <source>
        <dbReference type="EMBL" id="AWL13356.1"/>
    </source>
</evidence>
<reference evidence="2 3" key="1">
    <citation type="submission" date="2018-05" db="EMBL/GenBank/DDBJ databases">
        <title>Salinimonas sp. HMF8227 Genome sequencing and assembly.</title>
        <authorList>
            <person name="Kang H."/>
            <person name="Kang J."/>
            <person name="Cha I."/>
            <person name="Kim H."/>
            <person name="Joh K."/>
        </authorList>
    </citation>
    <scope>NUCLEOTIDE SEQUENCE [LARGE SCALE GENOMIC DNA]</scope>
    <source>
        <strain evidence="2 3">HMF8227</strain>
    </source>
</reference>
<keyword evidence="3" id="KW-1185">Reference proteome</keyword>
<name>A0A2S2E6S6_9ALTE</name>
<dbReference type="KEGG" id="salh:HMF8227_02908"/>
<dbReference type="InterPro" id="IPR011440">
    <property type="entry name" value="DUF1543"/>
</dbReference>
<dbReference type="Gene3D" id="3.10.20.10">
    <property type="match status" value="2"/>
</dbReference>
<dbReference type="Pfam" id="PF07566">
    <property type="entry name" value="DUF1543"/>
    <property type="match status" value="1"/>
</dbReference>